<organism evidence="1 2">
    <name type="scientific">Aspergillus terreus</name>
    <dbReference type="NCBI Taxonomy" id="33178"/>
    <lineage>
        <taxon>Eukaryota</taxon>
        <taxon>Fungi</taxon>
        <taxon>Dikarya</taxon>
        <taxon>Ascomycota</taxon>
        <taxon>Pezizomycotina</taxon>
        <taxon>Eurotiomycetes</taxon>
        <taxon>Eurotiomycetidae</taxon>
        <taxon>Eurotiales</taxon>
        <taxon>Aspergillaceae</taxon>
        <taxon>Aspergillus</taxon>
        <taxon>Aspergillus subgen. Circumdati</taxon>
    </lineage>
</organism>
<evidence type="ECO:0000313" key="1">
    <source>
        <dbReference type="EMBL" id="GFF18784.1"/>
    </source>
</evidence>
<dbReference type="Proteomes" id="UP000452235">
    <property type="component" value="Unassembled WGS sequence"/>
</dbReference>
<dbReference type="InterPro" id="IPR051091">
    <property type="entry name" value="O-Glucosyltr/Glycosyltrsf_90"/>
</dbReference>
<dbReference type="PANTHER" id="PTHR12203:SF22">
    <property type="entry name" value="CAPSULE ASSOCIATED PROTEIN"/>
    <property type="match status" value="1"/>
</dbReference>
<dbReference type="InterPro" id="IPR006598">
    <property type="entry name" value="CAP10"/>
</dbReference>
<dbReference type="SMART" id="SM00672">
    <property type="entry name" value="CAP10"/>
    <property type="match status" value="1"/>
</dbReference>
<name>A0A5M3Z8W3_ASPTE</name>
<dbReference type="PANTHER" id="PTHR12203">
    <property type="entry name" value="KDEL LYS-ASP-GLU-LEU CONTAINING - RELATED"/>
    <property type="match status" value="1"/>
</dbReference>
<evidence type="ECO:0000313" key="2">
    <source>
        <dbReference type="Proteomes" id="UP000452235"/>
    </source>
</evidence>
<dbReference type="AlphaFoldDB" id="A0A5M3Z8W3"/>
<comment type="caution">
    <text evidence="1">The sequence shown here is derived from an EMBL/GenBank/DDBJ whole genome shotgun (WGS) entry which is preliminary data.</text>
</comment>
<protein>
    <submittedName>
        <fullName evidence="1">Endoplasmic reticulum-resident kdel protein</fullName>
    </submittedName>
</protein>
<dbReference type="OrthoDB" id="541052at2759"/>
<keyword evidence="2" id="KW-1185">Reference proteome</keyword>
<dbReference type="VEuPathDB" id="FungiDB:ATEG_07548"/>
<dbReference type="EMBL" id="BLJY01000009">
    <property type="protein sequence ID" value="GFF18784.1"/>
    <property type="molecule type" value="Genomic_DNA"/>
</dbReference>
<accession>A0A5M3Z8W3</accession>
<sequence>MAALLRPLATGLWKSSTRFSYLVFAAFGILLFLGSSLYLFPTGYERRPVDWGVIHEAPGAHPIDYLIVDANDQWLRILAQESHDVANASSRYRQRRGRHPPPGFDKWFEFARSKDAIMVEDFFDQIYDDLSPYWGMRPEELRRQASGQTPRIVVRNNNATNVGQAGPAHWMEAWLEMVSGIQEYLPDLDMPVNGMDESRIITPWETIAEYTLQERSKRRLLNATEVVSEYMTLPDPKVVKPELFEPIMGNPGVWNMVRASCPPDSPSRNSDMPTMDFANPPAAFNNYLNISEDGYVKNWTLSKDPCVRPELQSLHGTFIEPITVRSSTKLFPLFGGSKLPVNNEILIPPAMYWADDPLYSGGEDHGGSWSDKKDVFFWRGLASGGRNREETWTGFQRHRFVSMINGTQVGLAQSNDSHFVNFRLPDYEYYQLASGRAGKLPEFLDNHTDVGFTGLACFPNTHEPFCDYTDPYFSLKPKTPMKEMYANKYLPDIDGNSFSGRYRAFLLSTSLPIKATIYNEWHDSRLIPWAHFVPMDSTFMDIYGIMEYFLGFGGDPGHDSIAKKIAMDGKSWAERVLRREDMQIYVYRLLLEYARICDDRRDVLGYVDDLQ</sequence>
<dbReference type="Pfam" id="PF05686">
    <property type="entry name" value="Glyco_transf_90"/>
    <property type="match status" value="1"/>
</dbReference>
<proteinExistence type="predicted"/>
<gene>
    <name evidence="1" type="ORF">ATEIFO6365_0009014700</name>
</gene>
<reference evidence="1 2" key="1">
    <citation type="submission" date="2020-01" db="EMBL/GenBank/DDBJ databases">
        <title>Aspergillus terreus IFO 6365 whole genome shotgun sequence.</title>
        <authorList>
            <person name="Kanamasa S."/>
            <person name="Takahashi H."/>
        </authorList>
    </citation>
    <scope>NUCLEOTIDE SEQUENCE [LARGE SCALE GENOMIC DNA]</scope>
    <source>
        <strain evidence="1 2">IFO 6365</strain>
    </source>
</reference>